<keyword evidence="1" id="KW-0175">Coiled coil</keyword>
<evidence type="ECO:0000256" key="1">
    <source>
        <dbReference type="SAM" id="Coils"/>
    </source>
</evidence>
<reference evidence="3 4" key="1">
    <citation type="submission" date="2019-12" db="EMBL/GenBank/DDBJ databases">
        <authorList>
            <person name="Feng G."/>
            <person name="Zhu H."/>
        </authorList>
    </citation>
    <scope>NUCLEOTIDE SEQUENCE [LARGE SCALE GENOMIC DNA]</scope>
    <source>
        <strain evidence="3 4">FGD1</strain>
    </source>
</reference>
<organism evidence="3 4">
    <name type="scientific">Novosphingobium silvae</name>
    <dbReference type="NCBI Taxonomy" id="2692619"/>
    <lineage>
        <taxon>Bacteria</taxon>
        <taxon>Pseudomonadati</taxon>
        <taxon>Pseudomonadota</taxon>
        <taxon>Alphaproteobacteria</taxon>
        <taxon>Sphingomonadales</taxon>
        <taxon>Sphingomonadaceae</taxon>
        <taxon>Novosphingobium</taxon>
    </lineage>
</organism>
<accession>A0A7X4GFX8</accession>
<feature type="coiled-coil region" evidence="1">
    <location>
        <begin position="191"/>
        <end position="252"/>
    </location>
</feature>
<gene>
    <name evidence="3" type="ORF">GR702_04600</name>
</gene>
<dbReference type="AlphaFoldDB" id="A0A7X4GFX8"/>
<feature type="region of interest" description="Disordered" evidence="2">
    <location>
        <begin position="55"/>
        <end position="83"/>
    </location>
</feature>
<dbReference type="RefSeq" id="WP_160984779.1">
    <property type="nucleotide sequence ID" value="NZ_WVTD01000002.1"/>
</dbReference>
<proteinExistence type="predicted"/>
<evidence type="ECO:0000313" key="4">
    <source>
        <dbReference type="Proteomes" id="UP000465810"/>
    </source>
</evidence>
<sequence>MITHYESSSRGKVEIAAMPLSFAKNSLNKLLRTEPERKAEIDALQAHVDKLAAESEAKALSGEGDANPRAVIGGNHPPEPTPDVAVAKPSGRDAIDTHVSDLLTEASNWADGVAIENEGQAAAVGTLHRNMQTAVTLVKDNATAEKKPHNEAISEIQAWQNGYVASGLKGTPDGKLTKAIAATGRLSAAWLQKAEDERKAREKEAADAALAAAQEAMALRAEAKETTDLAVMDKAEDALADAKALLRTAETAAKQKVRVDTGEGQRAVTLRTIYHADLIDAPDSWARAYGHYKTNPEFMAEFHGLIQRWATRDARIEATRVRGIPGFHIREEKVV</sequence>
<protein>
    <submittedName>
        <fullName evidence="3">Uncharacterized protein</fullName>
    </submittedName>
</protein>
<keyword evidence="4" id="KW-1185">Reference proteome</keyword>
<name>A0A7X4GFX8_9SPHN</name>
<comment type="caution">
    <text evidence="3">The sequence shown here is derived from an EMBL/GenBank/DDBJ whole genome shotgun (WGS) entry which is preliminary data.</text>
</comment>
<dbReference type="Proteomes" id="UP000465810">
    <property type="component" value="Unassembled WGS sequence"/>
</dbReference>
<dbReference type="EMBL" id="WVTD01000002">
    <property type="protein sequence ID" value="MYL97052.1"/>
    <property type="molecule type" value="Genomic_DNA"/>
</dbReference>
<evidence type="ECO:0000256" key="2">
    <source>
        <dbReference type="SAM" id="MobiDB-lite"/>
    </source>
</evidence>
<evidence type="ECO:0000313" key="3">
    <source>
        <dbReference type="EMBL" id="MYL97052.1"/>
    </source>
</evidence>